<keyword evidence="3" id="KW-1185">Reference proteome</keyword>
<reference evidence="2 3" key="1">
    <citation type="submission" date="2019-12" db="EMBL/GenBank/DDBJ databases">
        <authorList>
            <person name="Alioto T."/>
            <person name="Alioto T."/>
            <person name="Gomez Garrido J."/>
        </authorList>
    </citation>
    <scope>NUCLEOTIDE SEQUENCE [LARGE SCALE GENOMIC DNA]</scope>
</reference>
<dbReference type="OrthoDB" id="5627at2759"/>
<protein>
    <submittedName>
        <fullName evidence="2">Uncharacterized protein</fullName>
    </submittedName>
</protein>
<dbReference type="EMBL" id="CACTIH010003681">
    <property type="protein sequence ID" value="CAA2981798.1"/>
    <property type="molecule type" value="Genomic_DNA"/>
</dbReference>
<gene>
    <name evidence="2" type="ORF">OLEA9_A115502</name>
</gene>
<organism evidence="2 3">
    <name type="scientific">Olea europaea subsp. europaea</name>
    <dbReference type="NCBI Taxonomy" id="158383"/>
    <lineage>
        <taxon>Eukaryota</taxon>
        <taxon>Viridiplantae</taxon>
        <taxon>Streptophyta</taxon>
        <taxon>Embryophyta</taxon>
        <taxon>Tracheophyta</taxon>
        <taxon>Spermatophyta</taxon>
        <taxon>Magnoliopsida</taxon>
        <taxon>eudicotyledons</taxon>
        <taxon>Gunneridae</taxon>
        <taxon>Pentapetalae</taxon>
        <taxon>asterids</taxon>
        <taxon>lamiids</taxon>
        <taxon>Lamiales</taxon>
        <taxon>Oleaceae</taxon>
        <taxon>Oleeae</taxon>
        <taxon>Olea</taxon>
    </lineage>
</organism>
<accession>A0A8S0RQH6</accession>
<sequence length="120" mass="13934">MEVVKRRSSEECSIQWTAGIAEIQLPVDELLTSSSLLFNLNYNHIMAEHPELYEGKGEDNIGPTSRHSDSVTDGAARRPAATDQLMLERFQKQQHHRLMYHTKAFRWPEKYHYNAPQQHS</sequence>
<evidence type="ECO:0000256" key="1">
    <source>
        <dbReference type="SAM" id="MobiDB-lite"/>
    </source>
</evidence>
<proteinExistence type="predicted"/>
<dbReference type="AlphaFoldDB" id="A0A8S0RQH6"/>
<evidence type="ECO:0000313" key="3">
    <source>
        <dbReference type="Proteomes" id="UP000594638"/>
    </source>
</evidence>
<name>A0A8S0RQH6_OLEEU</name>
<dbReference type="Proteomes" id="UP000594638">
    <property type="component" value="Unassembled WGS sequence"/>
</dbReference>
<evidence type="ECO:0000313" key="2">
    <source>
        <dbReference type="EMBL" id="CAA2981798.1"/>
    </source>
</evidence>
<comment type="caution">
    <text evidence="2">The sequence shown here is derived from an EMBL/GenBank/DDBJ whole genome shotgun (WGS) entry which is preliminary data.</text>
</comment>
<feature type="region of interest" description="Disordered" evidence="1">
    <location>
        <begin position="54"/>
        <end position="80"/>
    </location>
</feature>
<dbReference type="Gramene" id="OE9A115502T1">
    <property type="protein sequence ID" value="OE9A115502C1"/>
    <property type="gene ID" value="OE9A115502"/>
</dbReference>